<evidence type="ECO:0000313" key="1">
    <source>
        <dbReference type="EMBL" id="EFN57033.1"/>
    </source>
</evidence>
<dbReference type="RefSeq" id="XP_005849135.1">
    <property type="nucleotide sequence ID" value="XM_005849073.1"/>
</dbReference>
<accession>E1ZAC2</accession>
<dbReference type="PANTHER" id="PTHR34801:SF2">
    <property type="entry name" value="EXPRESSED PROTEIN"/>
    <property type="match status" value="1"/>
</dbReference>
<dbReference type="InParanoid" id="E1ZAC2"/>
<keyword evidence="2" id="KW-1185">Reference proteome</keyword>
<dbReference type="GeneID" id="17356718"/>
<dbReference type="OMA" id="APWAYPG"/>
<dbReference type="PANTHER" id="PTHR34801">
    <property type="entry name" value="EXPRESSED PROTEIN"/>
    <property type="match status" value="1"/>
</dbReference>
<dbReference type="GO" id="GO:0015979">
    <property type="term" value="P:photosynthesis"/>
    <property type="evidence" value="ECO:0007669"/>
    <property type="project" value="InterPro"/>
</dbReference>
<dbReference type="Proteomes" id="UP000008141">
    <property type="component" value="Unassembled WGS sequence"/>
</dbReference>
<dbReference type="AlphaFoldDB" id="E1ZAC2"/>
<protein>
    <submittedName>
        <fullName evidence="1">Uncharacterized protein</fullName>
    </submittedName>
</protein>
<dbReference type="GO" id="GO:0005509">
    <property type="term" value="F:calcium ion binding"/>
    <property type="evidence" value="ECO:0007669"/>
    <property type="project" value="InterPro"/>
</dbReference>
<evidence type="ECO:0000313" key="2">
    <source>
        <dbReference type="Proteomes" id="UP000008141"/>
    </source>
</evidence>
<dbReference type="Pfam" id="PF05757">
    <property type="entry name" value="PsbQ"/>
    <property type="match status" value="1"/>
</dbReference>
<dbReference type="OrthoDB" id="513676at2759"/>
<organism evidence="2">
    <name type="scientific">Chlorella variabilis</name>
    <name type="common">Green alga</name>
    <dbReference type="NCBI Taxonomy" id="554065"/>
    <lineage>
        <taxon>Eukaryota</taxon>
        <taxon>Viridiplantae</taxon>
        <taxon>Chlorophyta</taxon>
        <taxon>core chlorophytes</taxon>
        <taxon>Trebouxiophyceae</taxon>
        <taxon>Chlorellales</taxon>
        <taxon>Chlorellaceae</taxon>
        <taxon>Chlorella clade</taxon>
        <taxon>Chlorella</taxon>
    </lineage>
</organism>
<dbReference type="eggNOG" id="ENOG502S8W6">
    <property type="taxonomic scope" value="Eukaryota"/>
</dbReference>
<dbReference type="GO" id="GO:0009654">
    <property type="term" value="C:photosystem II oxygen evolving complex"/>
    <property type="evidence" value="ECO:0007669"/>
    <property type="project" value="InterPro"/>
</dbReference>
<dbReference type="InterPro" id="IPR008797">
    <property type="entry name" value="PSII_PsbQ"/>
</dbReference>
<dbReference type="EMBL" id="GL433840">
    <property type="protein sequence ID" value="EFN57033.1"/>
    <property type="molecule type" value="Genomic_DNA"/>
</dbReference>
<reference evidence="1 2" key="1">
    <citation type="journal article" date="2010" name="Plant Cell">
        <title>The Chlorella variabilis NC64A genome reveals adaptation to photosymbiosis, coevolution with viruses, and cryptic sex.</title>
        <authorList>
            <person name="Blanc G."/>
            <person name="Duncan G."/>
            <person name="Agarkova I."/>
            <person name="Borodovsky M."/>
            <person name="Gurnon J."/>
            <person name="Kuo A."/>
            <person name="Lindquist E."/>
            <person name="Lucas S."/>
            <person name="Pangilinan J."/>
            <person name="Polle J."/>
            <person name="Salamov A."/>
            <person name="Terry A."/>
            <person name="Yamada T."/>
            <person name="Dunigan D.D."/>
            <person name="Grigoriev I.V."/>
            <person name="Claverie J.M."/>
            <person name="Van Etten J.L."/>
        </authorList>
    </citation>
    <scope>NUCLEOTIDE SEQUENCE [LARGE SCALE GENOMIC DNA]</scope>
    <source>
        <strain evidence="1 2">NC64A</strain>
    </source>
</reference>
<gene>
    <name evidence="1" type="ORF">CHLNCDRAFT_143734</name>
</gene>
<sequence length="322" mass="34080">MQTSCCLGSAQATQPRRHNVVVTCSQQLQAPATRRGVLAAAAAALLVAVQPAAARAAPVPPPPEIGDCFECLGEVNETLNACDLGSSSCISTLSDDEQHFAAPWQFDGDRAAAIDLLLTVAGGGAFDPGLIDTFGGIKQTDAAVYIAKGVAAVVTGGDMPAQPRRQRKLATDFVPFDGQLVERHTTPSGAEYFRITLGTAGGAATEVDDPSTVIDAEFLFLEGDNIVNVRAASRVEPEGKLGSGGQLAISFREGLVVDKNVARRQMERLRAALNWELTPVIADFSPAFNSEAPVFFEKLFDPFNRRNDFEPSGVSYPEEGGK</sequence>
<dbReference type="GO" id="GO:0019898">
    <property type="term" value="C:extrinsic component of membrane"/>
    <property type="evidence" value="ECO:0007669"/>
    <property type="project" value="InterPro"/>
</dbReference>
<dbReference type="KEGG" id="cvr:CHLNCDRAFT_143734"/>
<proteinExistence type="predicted"/>
<name>E1ZAC2_CHLVA</name>